<evidence type="ECO:0000259" key="1">
    <source>
        <dbReference type="Pfam" id="PF03061"/>
    </source>
</evidence>
<proteinExistence type="predicted"/>
<dbReference type="PANTHER" id="PTHR43240">
    <property type="entry name" value="1,4-DIHYDROXY-2-NAPHTHOYL-COA THIOESTERASE 1"/>
    <property type="match status" value="1"/>
</dbReference>
<dbReference type="PANTHER" id="PTHR43240:SF7">
    <property type="entry name" value="BLR7284 PROTEIN"/>
    <property type="match status" value="1"/>
</dbReference>
<dbReference type="InterPro" id="IPR029069">
    <property type="entry name" value="HotDog_dom_sf"/>
</dbReference>
<dbReference type="InterPro" id="IPR006683">
    <property type="entry name" value="Thioestr_dom"/>
</dbReference>
<organism evidence="2 3">
    <name type="scientific">Terasakiella brassicae</name>
    <dbReference type="NCBI Taxonomy" id="1634917"/>
    <lineage>
        <taxon>Bacteria</taxon>
        <taxon>Pseudomonadati</taxon>
        <taxon>Pseudomonadota</taxon>
        <taxon>Alphaproteobacteria</taxon>
        <taxon>Rhodospirillales</taxon>
        <taxon>Terasakiellaceae</taxon>
        <taxon>Terasakiella</taxon>
    </lineage>
</organism>
<dbReference type="Pfam" id="PF03061">
    <property type="entry name" value="4HBT"/>
    <property type="match status" value="1"/>
</dbReference>
<reference evidence="2" key="2">
    <citation type="submission" date="2020-09" db="EMBL/GenBank/DDBJ databases">
        <authorList>
            <person name="Sun Q."/>
            <person name="Zhou Y."/>
        </authorList>
    </citation>
    <scope>NUCLEOTIDE SEQUENCE</scope>
    <source>
        <strain evidence="2">CGMCC 1.15254</strain>
    </source>
</reference>
<dbReference type="GO" id="GO:0005829">
    <property type="term" value="C:cytosol"/>
    <property type="evidence" value="ECO:0007669"/>
    <property type="project" value="TreeGrafter"/>
</dbReference>
<dbReference type="AlphaFoldDB" id="A0A917BYZ4"/>
<comment type="caution">
    <text evidence="2">The sequence shown here is derived from an EMBL/GenBank/DDBJ whole genome shotgun (WGS) entry which is preliminary data.</text>
</comment>
<reference evidence="2" key="1">
    <citation type="journal article" date="2014" name="Int. J. Syst. Evol. Microbiol.">
        <title>Complete genome sequence of Corynebacterium casei LMG S-19264T (=DSM 44701T), isolated from a smear-ripened cheese.</title>
        <authorList>
            <consortium name="US DOE Joint Genome Institute (JGI-PGF)"/>
            <person name="Walter F."/>
            <person name="Albersmeier A."/>
            <person name="Kalinowski J."/>
            <person name="Ruckert C."/>
        </authorList>
    </citation>
    <scope>NUCLEOTIDE SEQUENCE</scope>
    <source>
        <strain evidence="2">CGMCC 1.15254</strain>
    </source>
</reference>
<dbReference type="CDD" id="cd03443">
    <property type="entry name" value="PaaI_thioesterase"/>
    <property type="match status" value="1"/>
</dbReference>
<evidence type="ECO:0000313" key="2">
    <source>
        <dbReference type="EMBL" id="GGF61987.1"/>
    </source>
</evidence>
<dbReference type="SUPFAM" id="SSF54637">
    <property type="entry name" value="Thioesterase/thiol ester dehydrase-isomerase"/>
    <property type="match status" value="1"/>
</dbReference>
<keyword evidence="3" id="KW-1185">Reference proteome</keyword>
<feature type="domain" description="Thioesterase" evidence="1">
    <location>
        <begin position="53"/>
        <end position="127"/>
    </location>
</feature>
<dbReference type="Gene3D" id="3.10.129.10">
    <property type="entry name" value="Hotdog Thioesterase"/>
    <property type="match status" value="1"/>
</dbReference>
<sequence length="150" mass="16785">MNVSLSVFKFMRHTVENLPHCKKLGLKFTQLDEGVGAMQLDPKPEFIGNTAQNFMHSAIVTTLLDTLCGTVASSAYSEGRTVATLDLRLDHLDRLHGDRTLYAKAECFHHNDDVAYVRGWAWQDSEDKMVAKATGTFMASGTFKLQKEDM</sequence>
<dbReference type="GO" id="GO:0061522">
    <property type="term" value="F:1,4-dihydroxy-2-naphthoyl-CoA thioesterase activity"/>
    <property type="evidence" value="ECO:0007669"/>
    <property type="project" value="TreeGrafter"/>
</dbReference>
<gene>
    <name evidence="2" type="ORF">GCM10011332_14840</name>
</gene>
<dbReference type="EMBL" id="BMHV01000009">
    <property type="protein sequence ID" value="GGF61987.1"/>
    <property type="molecule type" value="Genomic_DNA"/>
</dbReference>
<protein>
    <recommendedName>
        <fullName evidence="1">Thioesterase domain-containing protein</fullName>
    </recommendedName>
</protein>
<dbReference type="Proteomes" id="UP000632498">
    <property type="component" value="Unassembled WGS sequence"/>
</dbReference>
<accession>A0A917BYZ4</accession>
<name>A0A917BYZ4_9PROT</name>
<evidence type="ECO:0000313" key="3">
    <source>
        <dbReference type="Proteomes" id="UP000632498"/>
    </source>
</evidence>